<dbReference type="NCBIfam" id="TIGR02376">
    <property type="entry name" value="Cu_nitrite_red"/>
    <property type="match status" value="1"/>
</dbReference>
<evidence type="ECO:0000256" key="8">
    <source>
        <dbReference type="ARBA" id="ARBA00022737"/>
    </source>
</evidence>
<dbReference type="Pfam" id="PF07731">
    <property type="entry name" value="Cu-oxidase_2"/>
    <property type="match status" value="1"/>
</dbReference>
<dbReference type="CDD" id="cd04208">
    <property type="entry name" value="CuRO_2_CuNIR"/>
    <property type="match status" value="1"/>
</dbReference>
<evidence type="ECO:0000256" key="3">
    <source>
        <dbReference type="ARBA" id="ARBA00010609"/>
    </source>
</evidence>
<dbReference type="InterPro" id="IPR008972">
    <property type="entry name" value="Cupredoxin"/>
</dbReference>
<evidence type="ECO:0000256" key="4">
    <source>
        <dbReference type="ARBA" id="ARBA00011233"/>
    </source>
</evidence>
<keyword evidence="9" id="KW-0560">Oxidoreductase</keyword>
<evidence type="ECO:0000256" key="2">
    <source>
        <dbReference type="ARBA" id="ARBA00001973"/>
    </source>
</evidence>
<name>A0A2H0UBK2_9BACT</name>
<evidence type="ECO:0000313" key="15">
    <source>
        <dbReference type="EMBL" id="PIR83782.1"/>
    </source>
</evidence>
<feature type="binding site" description="type 1 copper site" evidence="12">
    <location>
        <position position="321"/>
    </location>
    <ligand>
        <name>Cu cation</name>
        <dbReference type="ChEBI" id="CHEBI:23378"/>
        <label>1</label>
    </ligand>
</feature>
<evidence type="ECO:0000313" key="16">
    <source>
        <dbReference type="Proteomes" id="UP000231192"/>
    </source>
</evidence>
<proteinExistence type="inferred from homology"/>
<reference evidence="16" key="1">
    <citation type="submission" date="2017-09" db="EMBL/GenBank/DDBJ databases">
        <title>Depth-based differentiation of microbial function through sediment-hosted aquifers and enrichment of novel symbionts in the deep terrestrial subsurface.</title>
        <authorList>
            <person name="Probst A.J."/>
            <person name="Ladd B."/>
            <person name="Jarett J.K."/>
            <person name="Geller-Mcgrath D.E."/>
            <person name="Sieber C.M.K."/>
            <person name="Emerson J.B."/>
            <person name="Anantharaman K."/>
            <person name="Thomas B.C."/>
            <person name="Malmstrom R."/>
            <person name="Stieglmeier M."/>
            <person name="Klingl A."/>
            <person name="Woyke T."/>
            <person name="Ryan C.M."/>
            <person name="Banfield J.F."/>
        </authorList>
    </citation>
    <scope>NUCLEOTIDE SEQUENCE [LARGE SCALE GENOMIC DNA]</scope>
</reference>
<evidence type="ECO:0000256" key="9">
    <source>
        <dbReference type="ARBA" id="ARBA00023002"/>
    </source>
</evidence>
<accession>A0A2H0UBK2</accession>
<dbReference type="InterPro" id="IPR045087">
    <property type="entry name" value="Cu-oxidase_fam"/>
</dbReference>
<dbReference type="EC" id="1.7.2.1" evidence="5"/>
<dbReference type="PRINTS" id="PR00695">
    <property type="entry name" value="CUNO2RDTASE"/>
</dbReference>
<comment type="similarity">
    <text evidence="3">Belongs to the multicopper oxidase family.</text>
</comment>
<evidence type="ECO:0000259" key="13">
    <source>
        <dbReference type="Pfam" id="PF07731"/>
    </source>
</evidence>
<evidence type="ECO:0000256" key="6">
    <source>
        <dbReference type="ARBA" id="ARBA00017290"/>
    </source>
</evidence>
<feature type="binding site" description="type 1 copper site" evidence="12">
    <location>
        <position position="165"/>
    </location>
    <ligand>
        <name>Cu cation</name>
        <dbReference type="ChEBI" id="CHEBI:23378"/>
        <label>1</label>
    </ligand>
</feature>
<keyword evidence="10 12" id="KW-0186">Copper</keyword>
<comment type="caution">
    <text evidence="15">The sequence shown here is derived from an EMBL/GenBank/DDBJ whole genome shotgun (WGS) entry which is preliminary data.</text>
</comment>
<evidence type="ECO:0000259" key="14">
    <source>
        <dbReference type="Pfam" id="PF07732"/>
    </source>
</evidence>
<dbReference type="PANTHER" id="PTHR11709:SF394">
    <property type="entry name" value="FI03373P-RELATED"/>
    <property type="match status" value="1"/>
</dbReference>
<feature type="binding site" description="type 1 copper site" evidence="12">
    <location>
        <position position="174"/>
    </location>
    <ligand>
        <name>Cu cation</name>
        <dbReference type="ChEBI" id="CHEBI:23378"/>
        <label>1</label>
    </ligand>
</feature>
<dbReference type="GO" id="GO:0005507">
    <property type="term" value="F:copper ion binding"/>
    <property type="evidence" value="ECO:0007669"/>
    <property type="project" value="InterPro"/>
</dbReference>
<dbReference type="InterPro" id="IPR011707">
    <property type="entry name" value="Cu-oxidase-like_N"/>
</dbReference>
<evidence type="ECO:0000256" key="7">
    <source>
        <dbReference type="ARBA" id="ARBA00022723"/>
    </source>
</evidence>
<dbReference type="PANTHER" id="PTHR11709">
    <property type="entry name" value="MULTI-COPPER OXIDASE"/>
    <property type="match status" value="1"/>
</dbReference>
<dbReference type="GO" id="GO:0050421">
    <property type="term" value="F:nitrite reductase (NO-forming) activity"/>
    <property type="evidence" value="ECO:0007669"/>
    <property type="project" value="UniProtKB-EC"/>
</dbReference>
<dbReference type="InterPro" id="IPR011706">
    <property type="entry name" value="Cu-oxidase_C"/>
</dbReference>
<comment type="catalytic activity">
    <reaction evidence="11">
        <text>nitric oxide + Fe(III)-[cytochrome c] + H2O = Fe(II)-[cytochrome c] + nitrite + 2 H(+)</text>
        <dbReference type="Rhea" id="RHEA:15233"/>
        <dbReference type="Rhea" id="RHEA-COMP:10350"/>
        <dbReference type="Rhea" id="RHEA-COMP:14399"/>
        <dbReference type="ChEBI" id="CHEBI:15377"/>
        <dbReference type="ChEBI" id="CHEBI:15378"/>
        <dbReference type="ChEBI" id="CHEBI:16301"/>
        <dbReference type="ChEBI" id="CHEBI:16480"/>
        <dbReference type="ChEBI" id="CHEBI:29033"/>
        <dbReference type="ChEBI" id="CHEBI:29034"/>
        <dbReference type="EC" id="1.7.2.1"/>
    </reaction>
</comment>
<dbReference type="InterPro" id="IPR001287">
    <property type="entry name" value="NO2-reductase_Cu"/>
</dbReference>
<feature type="domain" description="Plastocyanin-like" evidence="13">
    <location>
        <begin position="231"/>
        <end position="335"/>
    </location>
</feature>
<comment type="cofactor">
    <cofactor evidence="2 12">
        <name>Cu(2+)</name>
        <dbReference type="ChEBI" id="CHEBI:29036"/>
    </cofactor>
</comment>
<dbReference type="EMBL" id="PFBK01000008">
    <property type="protein sequence ID" value="PIR83782.1"/>
    <property type="molecule type" value="Genomic_DNA"/>
</dbReference>
<dbReference type="FunFam" id="2.60.40.420:FF:000093">
    <property type="entry name" value="Copper-containing nitrite reductase"/>
    <property type="match status" value="1"/>
</dbReference>
<comment type="subunit">
    <text evidence="4">Homotrimer.</text>
</comment>
<feature type="binding site" description="type 1 copper site" evidence="12">
    <location>
        <position position="179"/>
    </location>
    <ligand>
        <name>Cu cation</name>
        <dbReference type="ChEBI" id="CHEBI:23378"/>
        <label>1</label>
    </ligand>
</feature>
<evidence type="ECO:0000256" key="11">
    <source>
        <dbReference type="ARBA" id="ARBA00049340"/>
    </source>
</evidence>
<feature type="binding site" description="type 1 copper site" evidence="12">
    <location>
        <position position="130"/>
    </location>
    <ligand>
        <name>Cu cation</name>
        <dbReference type="ChEBI" id="CHEBI:23378"/>
        <label>1</label>
    </ligand>
</feature>
<evidence type="ECO:0000256" key="12">
    <source>
        <dbReference type="PIRSR" id="PIRSR601287-1"/>
    </source>
</evidence>
<keyword evidence="8" id="KW-0677">Repeat</keyword>
<feature type="binding site" description="type 1 copper site" evidence="12">
    <location>
        <position position="166"/>
    </location>
    <ligand>
        <name>Cu cation</name>
        <dbReference type="ChEBI" id="CHEBI:23378"/>
        <label>1</label>
    </ligand>
</feature>
<dbReference type="Pfam" id="PF07732">
    <property type="entry name" value="Cu-oxidase_3"/>
    <property type="match status" value="1"/>
</dbReference>
<sequence length="356" mass="38450">MLFFWFPVGVPQNLQYPFGVVTYGPADGPALPLKNVLSFFTHIDKFERVSDIARDPLDVPPSPAPSSTEVVINLTAKEVISEVAPGVVVNYWTFDGTVPGPFLRIREGDTVSLTLHNDPTSLHMHSIDLHAVTGPGGGATVTDVEPGEEKTLRFKALNPGLYVYHCAHPNVANHMAHGMYGLILVEPKEGLPEVDRELYVMQGELYTAGARGTKGLQVIDASKMLDGIPEYIVFNGRVGAISKDRIKIKQGEKVRMYVGNGGVNLVSSFHVIGEIFDTVYPEAAIGSEPHKNVQSTIVPAGGATIVEFTADVPGTYVLVDHALARMDKGAWGTLLIEGEEHPEIFFGDSSDSHGGH</sequence>
<dbReference type="CDD" id="cd11020">
    <property type="entry name" value="CuRO_1_CuNIR"/>
    <property type="match status" value="1"/>
</dbReference>
<evidence type="ECO:0000256" key="5">
    <source>
        <dbReference type="ARBA" id="ARBA00011882"/>
    </source>
</evidence>
<evidence type="ECO:0000256" key="10">
    <source>
        <dbReference type="ARBA" id="ARBA00023008"/>
    </source>
</evidence>
<dbReference type="Gene3D" id="2.60.40.420">
    <property type="entry name" value="Cupredoxins - blue copper proteins"/>
    <property type="match status" value="2"/>
</dbReference>
<protein>
    <recommendedName>
        <fullName evidence="6">Copper-containing nitrite reductase</fullName>
        <ecNumber evidence="5">1.7.2.1</ecNumber>
    </recommendedName>
</protein>
<keyword evidence="7 12" id="KW-0479">Metal-binding</keyword>
<dbReference type="SUPFAM" id="SSF49503">
    <property type="entry name" value="Cupredoxins"/>
    <property type="match status" value="2"/>
</dbReference>
<feature type="domain" description="Plastocyanin-like" evidence="14">
    <location>
        <begin position="87"/>
        <end position="189"/>
    </location>
</feature>
<dbReference type="AlphaFoldDB" id="A0A2H0UBK2"/>
<dbReference type="Proteomes" id="UP000231192">
    <property type="component" value="Unassembled WGS sequence"/>
</dbReference>
<evidence type="ECO:0000256" key="1">
    <source>
        <dbReference type="ARBA" id="ARBA00001960"/>
    </source>
</evidence>
<comment type="cofactor">
    <cofactor evidence="1 12">
        <name>Cu(+)</name>
        <dbReference type="ChEBI" id="CHEBI:49552"/>
    </cofactor>
</comment>
<feature type="binding site" description="type 1 copper site" evidence="12">
    <location>
        <position position="125"/>
    </location>
    <ligand>
        <name>Cu cation</name>
        <dbReference type="ChEBI" id="CHEBI:23378"/>
        <label>1</label>
    </ligand>
</feature>
<gene>
    <name evidence="15" type="primary">nirK</name>
    <name evidence="15" type="ORF">COU18_03150</name>
</gene>
<organism evidence="15 16">
    <name type="scientific">Candidatus Kaiserbacteria bacterium CG10_big_fil_rev_8_21_14_0_10_51_14</name>
    <dbReference type="NCBI Taxonomy" id="1974610"/>
    <lineage>
        <taxon>Bacteria</taxon>
        <taxon>Candidatus Kaiseribacteriota</taxon>
    </lineage>
</organism>